<gene>
    <name evidence="3" type="ORF">FHS31_000642</name>
</gene>
<dbReference type="Pfam" id="PF10670">
    <property type="entry name" value="DUF4198"/>
    <property type="match status" value="1"/>
</dbReference>
<organism evidence="3 4">
    <name type="scientific">Sphingomonas vulcanisoli</name>
    <dbReference type="NCBI Taxonomy" id="1658060"/>
    <lineage>
        <taxon>Bacteria</taxon>
        <taxon>Pseudomonadati</taxon>
        <taxon>Pseudomonadota</taxon>
        <taxon>Alphaproteobacteria</taxon>
        <taxon>Sphingomonadales</taxon>
        <taxon>Sphingomonadaceae</taxon>
        <taxon>Sphingomonas</taxon>
    </lineage>
</organism>
<proteinExistence type="predicted"/>
<keyword evidence="4" id="KW-1185">Reference proteome</keyword>
<comment type="caution">
    <text evidence="3">The sequence shown here is derived from an EMBL/GenBank/DDBJ whole genome shotgun (WGS) entry which is preliminary data.</text>
</comment>
<evidence type="ECO:0000256" key="2">
    <source>
        <dbReference type="SAM" id="SignalP"/>
    </source>
</evidence>
<protein>
    <submittedName>
        <fullName evidence="3">GH25 family protein</fullName>
    </submittedName>
</protein>
<evidence type="ECO:0000313" key="3">
    <source>
        <dbReference type="EMBL" id="NIJ07060.1"/>
    </source>
</evidence>
<name>A0ABX0TTG3_9SPHN</name>
<evidence type="ECO:0000313" key="4">
    <source>
        <dbReference type="Proteomes" id="UP000727456"/>
    </source>
</evidence>
<sequence>MKLKILLALSIATLAASSALADHAFLMPSFSNFSGVQSVVQIDAAQADNIFQFDHRPIQLDQIKVYRPDGSEAEKPQGSTSRFRSTFDLKLDAPGTWKIAALNVMVSGTAVIGGEERRVSSMRFGRRPGGPGGPAMQRPDGPPRAPGAPGEPRRQPPILLADLPADATDLKLTEIVGRTEVFVTVNAPTTQVFGGDPRGITLQPITHPTDLVSNEPAKFKFLIDGQPAAKLKVTLIAGGQRFRDSEAGIDFTTDAQGVVTIKWPAPGYYLLTASAEDNKAAEKRATVRRLSYGATLEVAAP</sequence>
<reference evidence="3 4" key="1">
    <citation type="submission" date="2020-03" db="EMBL/GenBank/DDBJ databases">
        <title>Genomic Encyclopedia of Type Strains, Phase III (KMG-III): the genomes of soil and plant-associated and newly described type strains.</title>
        <authorList>
            <person name="Whitman W."/>
        </authorList>
    </citation>
    <scope>NUCLEOTIDE SEQUENCE [LARGE SCALE GENOMIC DNA]</scope>
    <source>
        <strain evidence="3 4">CECT 8804</strain>
    </source>
</reference>
<dbReference type="InterPro" id="IPR019613">
    <property type="entry name" value="DUF4198"/>
</dbReference>
<accession>A0ABX0TTG3</accession>
<dbReference type="Proteomes" id="UP000727456">
    <property type="component" value="Unassembled WGS sequence"/>
</dbReference>
<evidence type="ECO:0000256" key="1">
    <source>
        <dbReference type="SAM" id="MobiDB-lite"/>
    </source>
</evidence>
<feature type="region of interest" description="Disordered" evidence="1">
    <location>
        <begin position="117"/>
        <end position="157"/>
    </location>
</feature>
<dbReference type="RefSeq" id="WP_167071877.1">
    <property type="nucleotide sequence ID" value="NZ_JAAOZC010000001.1"/>
</dbReference>
<feature type="chain" id="PRO_5047268616" evidence="2">
    <location>
        <begin position="22"/>
        <end position="301"/>
    </location>
</feature>
<feature type="signal peptide" evidence="2">
    <location>
        <begin position="1"/>
        <end position="21"/>
    </location>
</feature>
<keyword evidence="2" id="KW-0732">Signal</keyword>
<dbReference type="EMBL" id="JAAOZC010000001">
    <property type="protein sequence ID" value="NIJ07060.1"/>
    <property type="molecule type" value="Genomic_DNA"/>
</dbReference>